<dbReference type="Proteomes" id="UP000033977">
    <property type="component" value="Unassembled WGS sequence"/>
</dbReference>
<name>A0A0G1IAB2_9BACT</name>
<keyword evidence="1" id="KW-0472">Membrane</keyword>
<evidence type="ECO:0000256" key="1">
    <source>
        <dbReference type="SAM" id="Phobius"/>
    </source>
</evidence>
<organism evidence="2 3">
    <name type="scientific">Candidatus Giovannonibacteria bacterium GW2011_GWB1_44_23</name>
    <dbReference type="NCBI Taxonomy" id="1618652"/>
    <lineage>
        <taxon>Bacteria</taxon>
        <taxon>Candidatus Giovannoniibacteriota</taxon>
    </lineage>
</organism>
<dbReference type="Pfam" id="PF18895">
    <property type="entry name" value="T4SS_pilin"/>
    <property type="match status" value="1"/>
</dbReference>
<comment type="caution">
    <text evidence="2">The sequence shown here is derived from an EMBL/GenBank/DDBJ whole genome shotgun (WGS) entry which is preliminary data.</text>
</comment>
<gene>
    <name evidence="2" type="ORF">UW49_C0014G0010</name>
</gene>
<evidence type="ECO:0008006" key="4">
    <source>
        <dbReference type="Google" id="ProtNLM"/>
    </source>
</evidence>
<protein>
    <recommendedName>
        <fullName evidence="4">TrbC/VIRB2 family protein</fullName>
    </recommendedName>
</protein>
<dbReference type="EMBL" id="LCIN01000014">
    <property type="protein sequence ID" value="KKT56396.1"/>
    <property type="molecule type" value="Genomic_DNA"/>
</dbReference>
<evidence type="ECO:0000313" key="2">
    <source>
        <dbReference type="EMBL" id="KKT56396.1"/>
    </source>
</evidence>
<sequence>MRINKIKIFLFSIIYAMISRGTTYAAEYVLGNPINAGTFGQVVEKFAQLLAKIGIPIATVFLIYSGLLFVTARGNDEQLKKAKGTFYWTILGTAILVGAYAIASAIVDFAGKL</sequence>
<feature type="transmembrane region" description="Helical" evidence="1">
    <location>
        <begin position="84"/>
        <end position="107"/>
    </location>
</feature>
<keyword evidence="1" id="KW-1133">Transmembrane helix</keyword>
<dbReference type="InterPro" id="IPR043993">
    <property type="entry name" value="T4SS_pilin"/>
</dbReference>
<feature type="transmembrane region" description="Helical" evidence="1">
    <location>
        <begin position="49"/>
        <end position="72"/>
    </location>
</feature>
<evidence type="ECO:0000313" key="3">
    <source>
        <dbReference type="Proteomes" id="UP000033977"/>
    </source>
</evidence>
<proteinExistence type="predicted"/>
<accession>A0A0G1IAB2</accession>
<reference evidence="2 3" key="1">
    <citation type="journal article" date="2015" name="Nature">
        <title>rRNA introns, odd ribosomes, and small enigmatic genomes across a large radiation of phyla.</title>
        <authorList>
            <person name="Brown C.T."/>
            <person name="Hug L.A."/>
            <person name="Thomas B.C."/>
            <person name="Sharon I."/>
            <person name="Castelle C.J."/>
            <person name="Singh A."/>
            <person name="Wilkins M.J."/>
            <person name="Williams K.H."/>
            <person name="Banfield J.F."/>
        </authorList>
    </citation>
    <scope>NUCLEOTIDE SEQUENCE [LARGE SCALE GENOMIC DNA]</scope>
</reference>
<dbReference type="AlphaFoldDB" id="A0A0G1IAB2"/>
<keyword evidence="1" id="KW-0812">Transmembrane</keyword>